<comment type="caution">
    <text evidence="2">The sequence shown here is derived from an EMBL/GenBank/DDBJ whole genome shotgun (WGS) entry which is preliminary data.</text>
</comment>
<protein>
    <submittedName>
        <fullName evidence="2">Uncharacterized protein</fullName>
    </submittedName>
</protein>
<name>A0A8K0I0Y6_COCNU</name>
<feature type="region of interest" description="Disordered" evidence="1">
    <location>
        <begin position="1"/>
        <end position="50"/>
    </location>
</feature>
<gene>
    <name evidence="2" type="ORF">COCNU_02G019260</name>
</gene>
<dbReference type="Proteomes" id="UP000797356">
    <property type="component" value="Chromosome 2"/>
</dbReference>
<dbReference type="EMBL" id="CM017873">
    <property type="protein sequence ID" value="KAG1331958.1"/>
    <property type="molecule type" value="Genomic_DNA"/>
</dbReference>
<proteinExistence type="predicted"/>
<feature type="compositionally biased region" description="Basic and acidic residues" evidence="1">
    <location>
        <begin position="87"/>
        <end position="98"/>
    </location>
</feature>
<dbReference type="AlphaFoldDB" id="A0A8K0I0Y6"/>
<evidence type="ECO:0000256" key="1">
    <source>
        <dbReference type="SAM" id="MobiDB-lite"/>
    </source>
</evidence>
<feature type="region of interest" description="Disordered" evidence="1">
    <location>
        <begin position="65"/>
        <end position="98"/>
    </location>
</feature>
<evidence type="ECO:0000313" key="3">
    <source>
        <dbReference type="Proteomes" id="UP000797356"/>
    </source>
</evidence>
<accession>A0A8K0I0Y6</accession>
<feature type="compositionally biased region" description="Basic and acidic residues" evidence="1">
    <location>
        <begin position="31"/>
        <end position="48"/>
    </location>
</feature>
<reference evidence="2" key="2">
    <citation type="submission" date="2019-07" db="EMBL/GenBank/DDBJ databases">
        <authorList>
            <person name="Yang Y."/>
            <person name="Bocs S."/>
            <person name="Baudouin L."/>
        </authorList>
    </citation>
    <scope>NUCLEOTIDE SEQUENCE</scope>
    <source>
        <tissue evidence="2">Spear leaf of Hainan Tall coconut</tissue>
    </source>
</reference>
<keyword evidence="3" id="KW-1185">Reference proteome</keyword>
<organism evidence="2 3">
    <name type="scientific">Cocos nucifera</name>
    <name type="common">Coconut palm</name>
    <dbReference type="NCBI Taxonomy" id="13894"/>
    <lineage>
        <taxon>Eukaryota</taxon>
        <taxon>Viridiplantae</taxon>
        <taxon>Streptophyta</taxon>
        <taxon>Embryophyta</taxon>
        <taxon>Tracheophyta</taxon>
        <taxon>Spermatophyta</taxon>
        <taxon>Magnoliopsida</taxon>
        <taxon>Liliopsida</taxon>
        <taxon>Arecaceae</taxon>
        <taxon>Arecoideae</taxon>
        <taxon>Cocoseae</taxon>
        <taxon>Attaleinae</taxon>
        <taxon>Cocos</taxon>
    </lineage>
</organism>
<reference evidence="2" key="1">
    <citation type="journal article" date="2017" name="Gigascience">
        <title>The genome draft of coconut (Cocos nucifera).</title>
        <authorList>
            <person name="Xiao Y."/>
            <person name="Xu P."/>
            <person name="Fan H."/>
            <person name="Baudouin L."/>
            <person name="Xia W."/>
            <person name="Bocs S."/>
            <person name="Xu J."/>
            <person name="Li Q."/>
            <person name="Guo A."/>
            <person name="Zhou L."/>
            <person name="Li J."/>
            <person name="Wu Y."/>
            <person name="Ma Z."/>
            <person name="Armero A."/>
            <person name="Issali A.E."/>
            <person name="Liu N."/>
            <person name="Peng M."/>
            <person name="Yang Y."/>
        </authorList>
    </citation>
    <scope>NUCLEOTIDE SEQUENCE</scope>
    <source>
        <tissue evidence="2">Spear leaf of Hainan Tall coconut</tissue>
    </source>
</reference>
<sequence length="98" mass="10169">MDPASVRNRGVWTHAGKVAGHRSPQAADPASARDGEARGRRSDVDIGRGHAGVVKSVEAVRGSEIGRGHARAAKPAPTPVEACVHTGKADDRRSLSSD</sequence>
<evidence type="ECO:0000313" key="2">
    <source>
        <dbReference type="EMBL" id="KAG1331958.1"/>
    </source>
</evidence>